<reference evidence="2" key="1">
    <citation type="submission" date="2020-05" db="EMBL/GenBank/DDBJ databases">
        <title>Mycena genomes resolve the evolution of fungal bioluminescence.</title>
        <authorList>
            <person name="Tsai I.J."/>
        </authorList>
    </citation>
    <scope>NUCLEOTIDE SEQUENCE</scope>
    <source>
        <strain evidence="2">160909Yilan</strain>
    </source>
</reference>
<dbReference type="AlphaFoldDB" id="A0A8H6Z099"/>
<comment type="caution">
    <text evidence="2">The sequence shown here is derived from an EMBL/GenBank/DDBJ whole genome shotgun (WGS) entry which is preliminary data.</text>
</comment>
<proteinExistence type="predicted"/>
<evidence type="ECO:0008006" key="4">
    <source>
        <dbReference type="Google" id="ProtNLM"/>
    </source>
</evidence>
<dbReference type="Proteomes" id="UP000623467">
    <property type="component" value="Unassembled WGS sequence"/>
</dbReference>
<evidence type="ECO:0000256" key="1">
    <source>
        <dbReference type="SAM" id="MobiDB-lite"/>
    </source>
</evidence>
<evidence type="ECO:0000313" key="3">
    <source>
        <dbReference type="Proteomes" id="UP000623467"/>
    </source>
</evidence>
<sequence>MTPTCSCRLPLRHHHFRSPLDWWADSEIGDNWKLRECCLTVTWIDGYPFMNLTSSCRPRLRDHHCWVTHVLSHTLMAVFLYCPIFHPTACPGMHQIISRPILDAGLPSTLRSTIMTAVVRRITPLYIPASFPPKQAVNPKLPKPTGSHTRSDSETRRRFIAAQTANRLQVVTNNYYIRGGVGGAGGIGRDQGIGGGGGAGHGPTLNFYTPPREEQSEFRTIQPGDIILKEIRLKSPYGVVEFQNRSSPGAVVWRVHSGEICGGPGAVTVAMYEGDRAEEEWRQDVAKYAAIRHPYIMQLYGVVSTRTLRAMVFHDGADQQWDDVGVD</sequence>
<dbReference type="EMBL" id="JACAZH010000005">
    <property type="protein sequence ID" value="KAF7367521.1"/>
    <property type="molecule type" value="Genomic_DNA"/>
</dbReference>
<name>A0A8H6Z099_9AGAR</name>
<accession>A0A8H6Z099</accession>
<protein>
    <recommendedName>
        <fullName evidence="4">Protein kinase domain-containing protein</fullName>
    </recommendedName>
</protein>
<keyword evidence="3" id="KW-1185">Reference proteome</keyword>
<organism evidence="2 3">
    <name type="scientific">Mycena sanguinolenta</name>
    <dbReference type="NCBI Taxonomy" id="230812"/>
    <lineage>
        <taxon>Eukaryota</taxon>
        <taxon>Fungi</taxon>
        <taxon>Dikarya</taxon>
        <taxon>Basidiomycota</taxon>
        <taxon>Agaricomycotina</taxon>
        <taxon>Agaricomycetes</taxon>
        <taxon>Agaricomycetidae</taxon>
        <taxon>Agaricales</taxon>
        <taxon>Marasmiineae</taxon>
        <taxon>Mycenaceae</taxon>
        <taxon>Mycena</taxon>
    </lineage>
</organism>
<evidence type="ECO:0000313" key="2">
    <source>
        <dbReference type="EMBL" id="KAF7367521.1"/>
    </source>
</evidence>
<feature type="region of interest" description="Disordered" evidence="1">
    <location>
        <begin position="136"/>
        <end position="155"/>
    </location>
</feature>
<gene>
    <name evidence="2" type="ORF">MSAN_00815100</name>
</gene>